<organism evidence="1">
    <name type="scientific">Anguilla anguilla</name>
    <name type="common">European freshwater eel</name>
    <name type="synonym">Muraena anguilla</name>
    <dbReference type="NCBI Taxonomy" id="7936"/>
    <lineage>
        <taxon>Eukaryota</taxon>
        <taxon>Metazoa</taxon>
        <taxon>Chordata</taxon>
        <taxon>Craniata</taxon>
        <taxon>Vertebrata</taxon>
        <taxon>Euteleostomi</taxon>
        <taxon>Actinopterygii</taxon>
        <taxon>Neopterygii</taxon>
        <taxon>Teleostei</taxon>
        <taxon>Anguilliformes</taxon>
        <taxon>Anguillidae</taxon>
        <taxon>Anguilla</taxon>
    </lineage>
</organism>
<dbReference type="AlphaFoldDB" id="A0A0E9W5Z9"/>
<name>A0A0E9W5Z9_ANGAN</name>
<evidence type="ECO:0000313" key="1">
    <source>
        <dbReference type="EMBL" id="JAH85025.1"/>
    </source>
</evidence>
<reference evidence="1" key="2">
    <citation type="journal article" date="2015" name="Fish Shellfish Immunol.">
        <title>Early steps in the European eel (Anguilla anguilla)-Vibrio vulnificus interaction in the gills: Role of the RtxA13 toxin.</title>
        <authorList>
            <person name="Callol A."/>
            <person name="Pajuelo D."/>
            <person name="Ebbesson L."/>
            <person name="Teles M."/>
            <person name="MacKenzie S."/>
            <person name="Amaro C."/>
        </authorList>
    </citation>
    <scope>NUCLEOTIDE SEQUENCE</scope>
</reference>
<dbReference type="EMBL" id="GBXM01023552">
    <property type="protein sequence ID" value="JAH85025.1"/>
    <property type="molecule type" value="Transcribed_RNA"/>
</dbReference>
<sequence>MNIGVKAMKGTATRHCRNVVELYAGKPAFTFHFSNSRCVVALCSPEI</sequence>
<proteinExistence type="predicted"/>
<reference evidence="1" key="1">
    <citation type="submission" date="2014-11" db="EMBL/GenBank/DDBJ databases">
        <authorList>
            <person name="Amaro Gonzalez C."/>
        </authorList>
    </citation>
    <scope>NUCLEOTIDE SEQUENCE</scope>
</reference>
<protein>
    <submittedName>
        <fullName evidence="1">Uncharacterized protein</fullName>
    </submittedName>
</protein>
<accession>A0A0E9W5Z9</accession>